<dbReference type="OrthoDB" id="243460at2"/>
<evidence type="ECO:0000313" key="3">
    <source>
        <dbReference type="Proteomes" id="UP000558113"/>
    </source>
</evidence>
<dbReference type="Gene3D" id="2.60.120.620">
    <property type="entry name" value="q2cbj1_9rhob like domain"/>
    <property type="match status" value="1"/>
</dbReference>
<dbReference type="SUPFAM" id="SSF51197">
    <property type="entry name" value="Clavaminate synthase-like"/>
    <property type="match status" value="1"/>
</dbReference>
<dbReference type="InterPro" id="IPR008775">
    <property type="entry name" value="Phytyl_CoA_dOase-like"/>
</dbReference>
<keyword evidence="2" id="KW-0223">Dioxygenase</keyword>
<dbReference type="AlphaFoldDB" id="A0A7X4YXT3"/>
<evidence type="ECO:0000313" key="2">
    <source>
        <dbReference type="EMBL" id="NBC73394.1"/>
    </source>
</evidence>
<dbReference type="Pfam" id="PF05721">
    <property type="entry name" value="PhyH"/>
    <property type="match status" value="1"/>
</dbReference>
<keyword evidence="3" id="KW-1185">Reference proteome</keyword>
<organism evidence="2 3">
    <name type="scientific">Paenibacillus sacheonensis</name>
    <dbReference type="NCBI Taxonomy" id="742054"/>
    <lineage>
        <taxon>Bacteria</taxon>
        <taxon>Bacillati</taxon>
        <taxon>Bacillota</taxon>
        <taxon>Bacilli</taxon>
        <taxon>Bacillales</taxon>
        <taxon>Paenibacillaceae</taxon>
        <taxon>Paenibacillus</taxon>
    </lineage>
</organism>
<dbReference type="GO" id="GO:0016706">
    <property type="term" value="F:2-oxoglutarate-dependent dioxygenase activity"/>
    <property type="evidence" value="ECO:0007669"/>
    <property type="project" value="UniProtKB-ARBA"/>
</dbReference>
<dbReference type="PANTHER" id="PTHR40128">
    <property type="entry name" value="EXPRESSED PROTEIN"/>
    <property type="match status" value="1"/>
</dbReference>
<proteinExistence type="predicted"/>
<dbReference type="Proteomes" id="UP000558113">
    <property type="component" value="Unassembled WGS sequence"/>
</dbReference>
<dbReference type="RefSeq" id="WP_161705353.1">
    <property type="nucleotide sequence ID" value="NZ_JAAAMU010000032.1"/>
</dbReference>
<feature type="region of interest" description="Disordered" evidence="1">
    <location>
        <begin position="1"/>
        <end position="20"/>
    </location>
</feature>
<dbReference type="PANTHER" id="PTHR40128:SF1">
    <property type="entry name" value="PHYTANOYL-COA HYDROXYLASE"/>
    <property type="match status" value="1"/>
</dbReference>
<gene>
    <name evidence="2" type="ORF">GT003_30970</name>
</gene>
<evidence type="ECO:0000256" key="1">
    <source>
        <dbReference type="SAM" id="MobiDB-lite"/>
    </source>
</evidence>
<protein>
    <submittedName>
        <fullName evidence="2">Phytanoyl-CoA dioxygenase</fullName>
    </submittedName>
</protein>
<accession>A0A7X4YXT3</accession>
<name>A0A7X4YXT3_9BACL</name>
<sequence length="329" mass="37331">MARIVNIRNDHHGEDGIGMDPAIKPATKRFEDATPLLSQPEELRKAAKEKGYLFFKHFFSRDEIMEMRQMLLGVLEQEGLLDPSQPIMDGIGNLPLIERLKPEEINWNGIGTTQQVYHKVQKLEAFHAFAHHPKMLGMFGTLFGERAFVHPRNIARIMLPSDALKVTPPHQDFLHIQGANETWTCWAPMGDVPRSLGGLSILEGSNNAGLLGVTAAEGAGGLETILCNLGFEWAEGDYEAGDIVIFHSLTVHKALPNFQPGRVRLSLDLRYQPVSQPIENASLLPHGPFDWEELYEGWTREDLMYYWKQEAFEFLPFDESIRWQKDKIC</sequence>
<dbReference type="EMBL" id="JAAAMU010000032">
    <property type="protein sequence ID" value="NBC73394.1"/>
    <property type="molecule type" value="Genomic_DNA"/>
</dbReference>
<comment type="caution">
    <text evidence="2">The sequence shown here is derived from an EMBL/GenBank/DDBJ whole genome shotgun (WGS) entry which is preliminary data.</text>
</comment>
<reference evidence="2 3" key="1">
    <citation type="submission" date="2020-01" db="EMBL/GenBank/DDBJ databases">
        <title>Paenibacillus soybeanensis sp. nov. isolated from the nodules of soybean (Glycine max(L.) Merr).</title>
        <authorList>
            <person name="Wang H."/>
        </authorList>
    </citation>
    <scope>NUCLEOTIDE SEQUENCE [LARGE SCALE GENOMIC DNA]</scope>
    <source>
        <strain evidence="2 3">DSM 23054</strain>
    </source>
</reference>
<keyword evidence="2" id="KW-0560">Oxidoreductase</keyword>